<dbReference type="InterPro" id="IPR003591">
    <property type="entry name" value="Leu-rich_rpt_typical-subtyp"/>
</dbReference>
<dbReference type="EMBL" id="BTGU01000009">
    <property type="protein sequence ID" value="GMN39170.1"/>
    <property type="molecule type" value="Genomic_DNA"/>
</dbReference>
<evidence type="ECO:0000313" key="7">
    <source>
        <dbReference type="Proteomes" id="UP001187192"/>
    </source>
</evidence>
<gene>
    <name evidence="6" type="ORF">TIFTF001_008396</name>
</gene>
<evidence type="ECO:0000259" key="5">
    <source>
        <dbReference type="Pfam" id="PF23286"/>
    </source>
</evidence>
<dbReference type="PANTHER" id="PTHR45752:SF195">
    <property type="entry name" value="LEUCINE-RICH REPEAT (LRR) FAMILY PROTEIN-RELATED"/>
    <property type="match status" value="1"/>
</dbReference>
<keyword evidence="7" id="KW-1185">Reference proteome</keyword>
<evidence type="ECO:0000256" key="1">
    <source>
        <dbReference type="ARBA" id="ARBA00022614"/>
    </source>
</evidence>
<feature type="compositionally biased region" description="Polar residues" evidence="4">
    <location>
        <begin position="325"/>
        <end position="337"/>
    </location>
</feature>
<evidence type="ECO:0000256" key="2">
    <source>
        <dbReference type="ARBA" id="ARBA00022737"/>
    </source>
</evidence>
<dbReference type="SUPFAM" id="SSF52058">
    <property type="entry name" value="L domain-like"/>
    <property type="match status" value="1"/>
</dbReference>
<accession>A0AA87ZT77</accession>
<comment type="caution">
    <text evidence="6">The sequence shown here is derived from an EMBL/GenBank/DDBJ whole genome shotgun (WGS) entry which is preliminary data.</text>
</comment>
<dbReference type="SMART" id="SM00369">
    <property type="entry name" value="LRR_TYP"/>
    <property type="match status" value="2"/>
</dbReference>
<dbReference type="InterPro" id="IPR050715">
    <property type="entry name" value="LRR-SigEffector_domain"/>
</dbReference>
<dbReference type="InterPro" id="IPR058546">
    <property type="entry name" value="RPS4B/Roq1-like_LRR"/>
</dbReference>
<name>A0AA87ZT77_FICCA</name>
<keyword evidence="1" id="KW-0433">Leucine-rich repeat</keyword>
<proteinExistence type="predicted"/>
<dbReference type="PROSITE" id="PS51450">
    <property type="entry name" value="LRR"/>
    <property type="match status" value="1"/>
</dbReference>
<dbReference type="InterPro" id="IPR001611">
    <property type="entry name" value="Leu-rich_rpt"/>
</dbReference>
<feature type="domain" description="Disease resistance protein RPS4B/Roq1-like leucine-rich repeats" evidence="5">
    <location>
        <begin position="153"/>
        <end position="318"/>
    </location>
</feature>
<evidence type="ECO:0000313" key="6">
    <source>
        <dbReference type="EMBL" id="GMN39170.1"/>
    </source>
</evidence>
<dbReference type="Proteomes" id="UP001187192">
    <property type="component" value="Unassembled WGS sequence"/>
</dbReference>
<protein>
    <recommendedName>
        <fullName evidence="5">Disease resistance protein RPS4B/Roq1-like leucine-rich repeats domain-containing protein</fullName>
    </recommendedName>
</protein>
<dbReference type="InterPro" id="IPR032675">
    <property type="entry name" value="LRR_dom_sf"/>
</dbReference>
<sequence>MESISTEALMESINTTYQVQLESISTEALMESINSSNQVAMESIGREYLMEWMRREASLEWTSKKATRKLSEVIKEIAKRVSNLLNVELSSVNKDFVDKTAIKELPTSIERLSGLIVLSLNHCTNLVSLPTVICSLRSLKALYLSGCSRLYQFPENLGDLECLQELDASETATKKIPSSILLMKNLEHLSFRGCKGVTPRLWRSLFCCCLSPEERSESTTFLQPPESLSGLISLRTLDLSSCNLPDGAIPVDIGRLSSLESLDLSENNFTTLPDSICELSQLRELRLNRCGNLKSLPALPSSIKYVHVHECASLETPSNDHEKQTSSNEGFSTTNCQGPDDSSKLELMDQVPVSDEYIQPLVRKYFEGDIYQRSMYDYIFWQERIPDWWSENSSTGSCTAIQLPSDFASDSCWLGFALCFLYLQEGDDKSNRSNRCLVELLCHFVTDEGELAQPLALPVVLDYNCPIYGACKFIPREWFGRRLDNASRIRVSVSSGIPSVKVKLCLSWLVSEHNVADFVGNEISELDVDTVAEEGWFLKQVVEFKLSDQADQSSVSLHLFLLPRREGAWSTSESSTNDQSCSSDLTKQLRRRLQFVLARLFKVTPRP</sequence>
<reference evidence="6" key="1">
    <citation type="submission" date="2023-07" db="EMBL/GenBank/DDBJ databases">
        <title>draft genome sequence of fig (Ficus carica).</title>
        <authorList>
            <person name="Takahashi T."/>
            <person name="Nishimura K."/>
        </authorList>
    </citation>
    <scope>NUCLEOTIDE SEQUENCE</scope>
</reference>
<dbReference type="Pfam" id="PF23286">
    <property type="entry name" value="LRR_13"/>
    <property type="match status" value="1"/>
</dbReference>
<keyword evidence="3" id="KW-0611">Plant defense</keyword>
<dbReference type="Gene3D" id="3.80.10.10">
    <property type="entry name" value="Ribonuclease Inhibitor"/>
    <property type="match status" value="1"/>
</dbReference>
<feature type="region of interest" description="Disordered" evidence="4">
    <location>
        <begin position="316"/>
        <end position="341"/>
    </location>
</feature>
<evidence type="ECO:0000256" key="3">
    <source>
        <dbReference type="ARBA" id="ARBA00022821"/>
    </source>
</evidence>
<dbReference type="PANTHER" id="PTHR45752">
    <property type="entry name" value="LEUCINE-RICH REPEAT-CONTAINING"/>
    <property type="match status" value="1"/>
</dbReference>
<keyword evidence="2" id="KW-0677">Repeat</keyword>
<dbReference type="AlphaFoldDB" id="A0AA87ZT77"/>
<organism evidence="6 7">
    <name type="scientific">Ficus carica</name>
    <name type="common">Common fig</name>
    <dbReference type="NCBI Taxonomy" id="3494"/>
    <lineage>
        <taxon>Eukaryota</taxon>
        <taxon>Viridiplantae</taxon>
        <taxon>Streptophyta</taxon>
        <taxon>Embryophyta</taxon>
        <taxon>Tracheophyta</taxon>
        <taxon>Spermatophyta</taxon>
        <taxon>Magnoliopsida</taxon>
        <taxon>eudicotyledons</taxon>
        <taxon>Gunneridae</taxon>
        <taxon>Pentapetalae</taxon>
        <taxon>rosids</taxon>
        <taxon>fabids</taxon>
        <taxon>Rosales</taxon>
        <taxon>Moraceae</taxon>
        <taxon>Ficeae</taxon>
        <taxon>Ficus</taxon>
    </lineage>
</organism>
<evidence type="ECO:0000256" key="4">
    <source>
        <dbReference type="SAM" id="MobiDB-lite"/>
    </source>
</evidence>